<keyword evidence="1" id="KW-1133">Transmembrane helix</keyword>
<reference evidence="2" key="1">
    <citation type="submission" date="2020-01" db="EMBL/GenBank/DDBJ databases">
        <authorList>
            <person name="Meier V. D."/>
            <person name="Meier V D."/>
        </authorList>
    </citation>
    <scope>NUCLEOTIDE SEQUENCE</scope>
    <source>
        <strain evidence="2">HLG_WM_MAG_10</strain>
    </source>
</reference>
<gene>
    <name evidence="2" type="ORF">HELGO_WM39465</name>
</gene>
<feature type="transmembrane region" description="Helical" evidence="1">
    <location>
        <begin position="40"/>
        <end position="62"/>
    </location>
</feature>
<organism evidence="2">
    <name type="scientific">uncultured Aureispira sp</name>
    <dbReference type="NCBI Taxonomy" id="1331704"/>
    <lineage>
        <taxon>Bacteria</taxon>
        <taxon>Pseudomonadati</taxon>
        <taxon>Bacteroidota</taxon>
        <taxon>Saprospiria</taxon>
        <taxon>Saprospirales</taxon>
        <taxon>Saprospiraceae</taxon>
        <taxon>Aureispira</taxon>
        <taxon>environmental samples</taxon>
    </lineage>
</organism>
<proteinExistence type="predicted"/>
<dbReference type="EMBL" id="CACVAQ010000195">
    <property type="protein sequence ID" value="CAA6813059.1"/>
    <property type="molecule type" value="Genomic_DNA"/>
</dbReference>
<evidence type="ECO:0000256" key="1">
    <source>
        <dbReference type="SAM" id="Phobius"/>
    </source>
</evidence>
<evidence type="ECO:0000313" key="2">
    <source>
        <dbReference type="EMBL" id="CAA6813059.1"/>
    </source>
</evidence>
<keyword evidence="1" id="KW-0812">Transmembrane</keyword>
<name>A0A6S6SRI9_9BACT</name>
<accession>A0A6S6SRI9</accession>
<feature type="transmembrane region" description="Helical" evidence="1">
    <location>
        <begin position="74"/>
        <end position="96"/>
    </location>
</feature>
<dbReference type="AlphaFoldDB" id="A0A6S6SRI9"/>
<sequence length="207" mass="23796">MKNDILDDFSTFRNPLKQELHKHLTKKEQILWAERPKQGILFRASDGCMIPFSLAWGGFAIFWETMVLIMDAPIFMALFGIPFVLIGLYLIIGRFFHDMYIRRQTVYGLTDQRIVIKRGDKLRFVDLSALTDIQLIKKKNGSGSILFNDTYRSDHNKSASKKNNKSTPSKLSLTHLEMTLSFEAIPNVEAVYHQIEALRNLSPQSLS</sequence>
<keyword evidence="1" id="KW-0472">Membrane</keyword>
<protein>
    <submittedName>
        <fullName evidence="2">PH (Pleckstrin Homology) domain-containing protein</fullName>
    </submittedName>
</protein>